<dbReference type="AlphaFoldDB" id="A0AAV2AWM9"/>
<keyword evidence="2" id="KW-1185">Reference proteome</keyword>
<evidence type="ECO:0000313" key="1">
    <source>
        <dbReference type="EMBL" id="CAL1287208.1"/>
    </source>
</evidence>
<comment type="caution">
    <text evidence="1">The sequence shown here is derived from an EMBL/GenBank/DDBJ whole genome shotgun (WGS) entry which is preliminary data.</text>
</comment>
<organism evidence="1 2">
    <name type="scientific">Larinioides sclopetarius</name>
    <dbReference type="NCBI Taxonomy" id="280406"/>
    <lineage>
        <taxon>Eukaryota</taxon>
        <taxon>Metazoa</taxon>
        <taxon>Ecdysozoa</taxon>
        <taxon>Arthropoda</taxon>
        <taxon>Chelicerata</taxon>
        <taxon>Arachnida</taxon>
        <taxon>Araneae</taxon>
        <taxon>Araneomorphae</taxon>
        <taxon>Entelegynae</taxon>
        <taxon>Araneoidea</taxon>
        <taxon>Araneidae</taxon>
        <taxon>Larinioides</taxon>
    </lineage>
</organism>
<evidence type="ECO:0000313" key="2">
    <source>
        <dbReference type="Proteomes" id="UP001497382"/>
    </source>
</evidence>
<accession>A0AAV2AWM9</accession>
<dbReference type="Proteomes" id="UP001497382">
    <property type="component" value="Unassembled WGS sequence"/>
</dbReference>
<name>A0AAV2AWM9_9ARAC</name>
<protein>
    <submittedName>
        <fullName evidence="1">Uncharacterized protein</fullName>
    </submittedName>
</protein>
<reference evidence="1 2" key="1">
    <citation type="submission" date="2024-04" db="EMBL/GenBank/DDBJ databases">
        <authorList>
            <person name="Rising A."/>
            <person name="Reimegard J."/>
            <person name="Sonavane S."/>
            <person name="Akerstrom W."/>
            <person name="Nylinder S."/>
            <person name="Hedman E."/>
            <person name="Kallberg Y."/>
        </authorList>
    </citation>
    <scope>NUCLEOTIDE SEQUENCE [LARGE SCALE GENOMIC DNA]</scope>
</reference>
<gene>
    <name evidence="1" type="ORF">LARSCL_LOCUS14694</name>
</gene>
<sequence length="94" mass="11376">MPTRKQQTHVPRLEEHLLSDGLCYDKTANDDESHLELFHFLIIKEKVKEHWKHENRVSRNYRAADCYRGQLSFHLYMNTKYEENGTELKMQIKL</sequence>
<dbReference type="EMBL" id="CAXIEN010000214">
    <property type="protein sequence ID" value="CAL1287208.1"/>
    <property type="molecule type" value="Genomic_DNA"/>
</dbReference>
<proteinExistence type="predicted"/>